<evidence type="ECO:0000313" key="4">
    <source>
        <dbReference type="Proteomes" id="UP001603013"/>
    </source>
</evidence>
<sequence>MDGTGPVVVFANFLSDLAVDLEESGALAQWAEQAPRKAWLLRPGDVLVTPVPVSEAFLRYVGGLTRVPADEVTVVEVPSAAGGSPSVGAVPMGQALREAGLTERLRTLADGSGGALLPTALDASAVTLARDLGITVRPFPTVEAAAAALEVTRRLNTKAGFREVAAELGVRLPDGRVCRRGEVHETVRALLRTYDRVVVKPDRSAGGHGLRFVSRGDPTWTEHALEPVGGPDGTWVVEECVDVAESVSVQLEVSPAGTRPLYSGVMRTSRGAYTGYASPLPPASRHVSEELERWGRALGGHLARCGYAGPLGLDAMVTTDGTLLAGESNVRRTATTTVQAMVDRLGALSGRPPRAWSVGKGRARRRFGFQEAVDRLTGHGLAFDPARGEGVVLYADAPPDGHSWRYAVIGEYGDGVAEQEARLAAALEFPEVRDSHARVLPRRASGPSESSW</sequence>
<keyword evidence="1" id="KW-0547">Nucleotide-binding</keyword>
<feature type="domain" description="ATP-grasp" evidence="2">
    <location>
        <begin position="162"/>
        <end position="354"/>
    </location>
</feature>
<dbReference type="Pfam" id="PF18604">
    <property type="entry name" value="PreAtp-grasp"/>
    <property type="match status" value="1"/>
</dbReference>
<dbReference type="GO" id="GO:0016874">
    <property type="term" value="F:ligase activity"/>
    <property type="evidence" value="ECO:0007669"/>
    <property type="project" value="UniProtKB-KW"/>
</dbReference>
<gene>
    <name evidence="3" type="ORF">ACF05T_07615</name>
</gene>
<keyword evidence="3" id="KW-0436">Ligase</keyword>
<evidence type="ECO:0000259" key="2">
    <source>
        <dbReference type="PROSITE" id="PS50975"/>
    </source>
</evidence>
<name>A0ABW6Y826_9ACTN</name>
<keyword evidence="4" id="KW-1185">Reference proteome</keyword>
<dbReference type="SUPFAM" id="SSF56059">
    <property type="entry name" value="Glutathione synthetase ATP-binding domain-like"/>
    <property type="match status" value="1"/>
</dbReference>
<dbReference type="Proteomes" id="UP001603013">
    <property type="component" value="Unassembled WGS sequence"/>
</dbReference>
<dbReference type="InterPro" id="IPR011761">
    <property type="entry name" value="ATP-grasp"/>
</dbReference>
<keyword evidence="1" id="KW-0067">ATP-binding</keyword>
<dbReference type="InterPro" id="IPR040754">
    <property type="entry name" value="PreAtp-grasp"/>
</dbReference>
<accession>A0ABW6Y826</accession>
<evidence type="ECO:0000313" key="3">
    <source>
        <dbReference type="EMBL" id="MFF8275968.1"/>
    </source>
</evidence>
<dbReference type="EMBL" id="JBIBSM010000003">
    <property type="protein sequence ID" value="MFF8275968.1"/>
    <property type="molecule type" value="Genomic_DNA"/>
</dbReference>
<proteinExistence type="predicted"/>
<comment type="caution">
    <text evidence="3">The sequence shown here is derived from an EMBL/GenBank/DDBJ whole genome shotgun (WGS) entry which is preliminary data.</text>
</comment>
<protein>
    <submittedName>
        <fullName evidence="3">Peptide ligase PGM1-related protein</fullName>
    </submittedName>
</protein>
<dbReference type="Pfam" id="PF18105">
    <property type="entry name" value="PGM1_C"/>
    <property type="match status" value="1"/>
</dbReference>
<dbReference type="RefSeq" id="WP_391933555.1">
    <property type="nucleotide sequence ID" value="NZ_JBIBSM010000003.1"/>
</dbReference>
<dbReference type="InterPro" id="IPR041356">
    <property type="entry name" value="PGM1_C"/>
</dbReference>
<organism evidence="3 4">
    <name type="scientific">Streptomyces lateritius</name>
    <dbReference type="NCBI Taxonomy" id="67313"/>
    <lineage>
        <taxon>Bacteria</taxon>
        <taxon>Bacillati</taxon>
        <taxon>Actinomycetota</taxon>
        <taxon>Actinomycetes</taxon>
        <taxon>Kitasatosporales</taxon>
        <taxon>Streptomycetaceae</taxon>
        <taxon>Streptomyces</taxon>
    </lineage>
</organism>
<reference evidence="3 4" key="1">
    <citation type="submission" date="2024-10" db="EMBL/GenBank/DDBJ databases">
        <title>The Natural Products Discovery Center: Release of the First 8490 Sequenced Strains for Exploring Actinobacteria Biosynthetic Diversity.</title>
        <authorList>
            <person name="Kalkreuter E."/>
            <person name="Kautsar S.A."/>
            <person name="Yang D."/>
            <person name="Bader C.D."/>
            <person name="Teijaro C.N."/>
            <person name="Fluegel L."/>
            <person name="Davis C.M."/>
            <person name="Simpson J.R."/>
            <person name="Lauterbach L."/>
            <person name="Steele A.D."/>
            <person name="Gui C."/>
            <person name="Meng S."/>
            <person name="Li G."/>
            <person name="Viehrig K."/>
            <person name="Ye F."/>
            <person name="Su P."/>
            <person name="Kiefer A.F."/>
            <person name="Nichols A."/>
            <person name="Cepeda A.J."/>
            <person name="Yan W."/>
            <person name="Fan B."/>
            <person name="Jiang Y."/>
            <person name="Adhikari A."/>
            <person name="Zheng C.-J."/>
            <person name="Schuster L."/>
            <person name="Cowan T.M."/>
            <person name="Smanski M.J."/>
            <person name="Chevrette M.G."/>
            <person name="De Carvalho L.P.S."/>
            <person name="Shen B."/>
        </authorList>
    </citation>
    <scope>NUCLEOTIDE SEQUENCE [LARGE SCALE GENOMIC DNA]</scope>
    <source>
        <strain evidence="3 4">NPDC015755</strain>
    </source>
</reference>
<dbReference type="PROSITE" id="PS50975">
    <property type="entry name" value="ATP_GRASP"/>
    <property type="match status" value="1"/>
</dbReference>
<evidence type="ECO:0000256" key="1">
    <source>
        <dbReference type="PROSITE-ProRule" id="PRU00409"/>
    </source>
</evidence>